<feature type="chain" id="PRO_5035182747" description="Lipoprotein" evidence="1">
    <location>
        <begin position="22"/>
        <end position="172"/>
    </location>
</feature>
<evidence type="ECO:0000313" key="3">
    <source>
        <dbReference type="Proteomes" id="UP000630887"/>
    </source>
</evidence>
<evidence type="ECO:0008006" key="4">
    <source>
        <dbReference type="Google" id="ProtNLM"/>
    </source>
</evidence>
<comment type="caution">
    <text evidence="2">The sequence shown here is derived from an EMBL/GenBank/DDBJ whole genome shotgun (WGS) entry which is preliminary data.</text>
</comment>
<feature type="signal peptide" evidence="1">
    <location>
        <begin position="1"/>
        <end position="21"/>
    </location>
</feature>
<keyword evidence="1" id="KW-0732">Signal</keyword>
<keyword evidence="3" id="KW-1185">Reference proteome</keyword>
<proteinExistence type="predicted"/>
<dbReference type="RefSeq" id="WP_203690948.1">
    <property type="nucleotide sequence ID" value="NZ_BAAALC010000016.1"/>
</dbReference>
<evidence type="ECO:0000256" key="1">
    <source>
        <dbReference type="SAM" id="SignalP"/>
    </source>
</evidence>
<reference evidence="2 3" key="1">
    <citation type="submission" date="2021-01" db="EMBL/GenBank/DDBJ databases">
        <title>Whole genome shotgun sequence of Catellatospora coxensis NBRC 107359.</title>
        <authorList>
            <person name="Komaki H."/>
            <person name="Tamura T."/>
        </authorList>
    </citation>
    <scope>NUCLEOTIDE SEQUENCE [LARGE SCALE GENOMIC DNA]</scope>
    <source>
        <strain evidence="2 3">NBRC 107359</strain>
    </source>
</reference>
<sequence length="172" mass="17539">MRRIVLPLLLTAVLAGTAACAGSAADSAAPAPSPSPAVTSAAPSPSPSPAGADYAAFCEGRKQPLMEVFTSVALYAGYRNGNYQGGAPAMKEVLGELRTAVAGYRTYLVTTLKGTTDARLAEALAADVARLDAWTKKLASPGTDYKGKVYTLISDGWSAFSDTSAVSALCSA</sequence>
<evidence type="ECO:0000313" key="2">
    <source>
        <dbReference type="EMBL" id="GIG05089.1"/>
    </source>
</evidence>
<name>A0A8J3P640_9ACTN</name>
<accession>A0A8J3P640</accession>
<dbReference type="EMBL" id="BONI01000011">
    <property type="protein sequence ID" value="GIG05089.1"/>
    <property type="molecule type" value="Genomic_DNA"/>
</dbReference>
<dbReference type="AlphaFoldDB" id="A0A8J3P640"/>
<protein>
    <recommendedName>
        <fullName evidence="4">Lipoprotein</fullName>
    </recommendedName>
</protein>
<gene>
    <name evidence="2" type="ORF">Cco03nite_17890</name>
</gene>
<dbReference type="PROSITE" id="PS51257">
    <property type="entry name" value="PROKAR_LIPOPROTEIN"/>
    <property type="match status" value="1"/>
</dbReference>
<organism evidence="2 3">
    <name type="scientific">Catellatospora coxensis</name>
    <dbReference type="NCBI Taxonomy" id="310354"/>
    <lineage>
        <taxon>Bacteria</taxon>
        <taxon>Bacillati</taxon>
        <taxon>Actinomycetota</taxon>
        <taxon>Actinomycetes</taxon>
        <taxon>Micromonosporales</taxon>
        <taxon>Micromonosporaceae</taxon>
        <taxon>Catellatospora</taxon>
    </lineage>
</organism>
<dbReference type="Proteomes" id="UP000630887">
    <property type="component" value="Unassembled WGS sequence"/>
</dbReference>